<feature type="region of interest" description="Disordered" evidence="1">
    <location>
        <begin position="1"/>
        <end position="23"/>
    </location>
</feature>
<dbReference type="Pfam" id="PF12277">
    <property type="entry name" value="DUF3618"/>
    <property type="match status" value="1"/>
</dbReference>
<gene>
    <name evidence="3" type="ORF">GTS_06800</name>
</gene>
<dbReference type="InterPro" id="IPR022062">
    <property type="entry name" value="DUF3618"/>
</dbReference>
<evidence type="ECO:0008006" key="5">
    <source>
        <dbReference type="Google" id="ProtNLM"/>
    </source>
</evidence>
<evidence type="ECO:0000313" key="3">
    <source>
        <dbReference type="EMBL" id="GDY29047.1"/>
    </source>
</evidence>
<keyword evidence="2" id="KW-0472">Membrane</keyword>
<keyword evidence="2" id="KW-1133">Transmembrane helix</keyword>
<protein>
    <recommendedName>
        <fullName evidence="5">DUF3618 domain-containing protein</fullName>
    </recommendedName>
</protein>
<feature type="transmembrane region" description="Helical" evidence="2">
    <location>
        <begin position="87"/>
        <end position="104"/>
    </location>
</feature>
<name>A0A4D4J4Z1_9PSEU</name>
<keyword evidence="2" id="KW-0812">Transmembrane</keyword>
<dbReference type="RefSeq" id="WP_137812218.1">
    <property type="nucleotide sequence ID" value="NZ_BJFL01000002.1"/>
</dbReference>
<evidence type="ECO:0000256" key="2">
    <source>
        <dbReference type="SAM" id="Phobius"/>
    </source>
</evidence>
<keyword evidence="4" id="KW-1185">Reference proteome</keyword>
<accession>A0A4D4J4Z1</accession>
<dbReference type="EMBL" id="BJFL01000002">
    <property type="protein sequence ID" value="GDY29047.1"/>
    <property type="molecule type" value="Genomic_DNA"/>
</dbReference>
<evidence type="ECO:0000313" key="4">
    <source>
        <dbReference type="Proteomes" id="UP000298860"/>
    </source>
</evidence>
<organism evidence="3 4">
    <name type="scientific">Gandjariella thermophila</name>
    <dbReference type="NCBI Taxonomy" id="1931992"/>
    <lineage>
        <taxon>Bacteria</taxon>
        <taxon>Bacillati</taxon>
        <taxon>Actinomycetota</taxon>
        <taxon>Actinomycetes</taxon>
        <taxon>Pseudonocardiales</taxon>
        <taxon>Pseudonocardiaceae</taxon>
        <taxon>Gandjariella</taxon>
    </lineage>
</organism>
<dbReference type="AlphaFoldDB" id="A0A4D4J4Z1"/>
<dbReference type="Proteomes" id="UP000298860">
    <property type="component" value="Unassembled WGS sequence"/>
</dbReference>
<sequence>MTTHDTRSGQWTLPGGAEPTDDDLRRDIELTREELGATVEELAHRANVKDRAQQAARARVVAVRQTVATPMVRRAVFLLAAARRHPVATVTTGTVCAGLALLLVRQMLRIRQS</sequence>
<dbReference type="OrthoDB" id="3538349at2"/>
<proteinExistence type="predicted"/>
<evidence type="ECO:0000256" key="1">
    <source>
        <dbReference type="SAM" id="MobiDB-lite"/>
    </source>
</evidence>
<reference evidence="4" key="1">
    <citation type="submission" date="2019-04" db="EMBL/GenBank/DDBJ databases">
        <title>Draft genome sequence of Pseudonocardiaceae bacterium SL3-2-4.</title>
        <authorList>
            <person name="Ningsih F."/>
            <person name="Yokota A."/>
            <person name="Sakai Y."/>
            <person name="Nanatani K."/>
            <person name="Yabe S."/>
            <person name="Oetari A."/>
            <person name="Sjamsuridzal W."/>
        </authorList>
    </citation>
    <scope>NUCLEOTIDE SEQUENCE [LARGE SCALE GENOMIC DNA]</scope>
    <source>
        <strain evidence="4">SL3-2-4</strain>
    </source>
</reference>
<comment type="caution">
    <text evidence="3">The sequence shown here is derived from an EMBL/GenBank/DDBJ whole genome shotgun (WGS) entry which is preliminary data.</text>
</comment>